<proteinExistence type="predicted"/>
<reference evidence="2 3" key="1">
    <citation type="journal article" date="2012" name="Science">
        <title>The Paleozoic origin of enzymatic lignin decomposition reconstructed from 31 fungal genomes.</title>
        <authorList>
            <person name="Floudas D."/>
            <person name="Binder M."/>
            <person name="Riley R."/>
            <person name="Barry K."/>
            <person name="Blanchette R.A."/>
            <person name="Henrissat B."/>
            <person name="Martinez A.T."/>
            <person name="Otillar R."/>
            <person name="Spatafora J.W."/>
            <person name="Yadav J.S."/>
            <person name="Aerts A."/>
            <person name="Benoit I."/>
            <person name="Boyd A."/>
            <person name="Carlson A."/>
            <person name="Copeland A."/>
            <person name="Coutinho P.M."/>
            <person name="de Vries R.P."/>
            <person name="Ferreira P."/>
            <person name="Findley K."/>
            <person name="Foster B."/>
            <person name="Gaskell J."/>
            <person name="Glotzer D."/>
            <person name="Gorecki P."/>
            <person name="Heitman J."/>
            <person name="Hesse C."/>
            <person name="Hori C."/>
            <person name="Igarashi K."/>
            <person name="Jurgens J.A."/>
            <person name="Kallen N."/>
            <person name="Kersten P."/>
            <person name="Kohler A."/>
            <person name="Kuees U."/>
            <person name="Kumar T.K.A."/>
            <person name="Kuo A."/>
            <person name="LaButti K."/>
            <person name="Larrondo L.F."/>
            <person name="Lindquist E."/>
            <person name="Ling A."/>
            <person name="Lombard V."/>
            <person name="Lucas S."/>
            <person name="Lundell T."/>
            <person name="Martin R."/>
            <person name="McLaughlin D.J."/>
            <person name="Morgenstern I."/>
            <person name="Morin E."/>
            <person name="Murat C."/>
            <person name="Nagy L.G."/>
            <person name="Nolan M."/>
            <person name="Ohm R.A."/>
            <person name="Patyshakuliyeva A."/>
            <person name="Rokas A."/>
            <person name="Ruiz-Duenas F.J."/>
            <person name="Sabat G."/>
            <person name="Salamov A."/>
            <person name="Samejima M."/>
            <person name="Schmutz J."/>
            <person name="Slot J.C."/>
            <person name="St John F."/>
            <person name="Stenlid J."/>
            <person name="Sun H."/>
            <person name="Sun S."/>
            <person name="Syed K."/>
            <person name="Tsang A."/>
            <person name="Wiebenga A."/>
            <person name="Young D."/>
            <person name="Pisabarro A."/>
            <person name="Eastwood D.C."/>
            <person name="Martin F."/>
            <person name="Cullen D."/>
            <person name="Grigoriev I.V."/>
            <person name="Hibbett D.S."/>
        </authorList>
    </citation>
    <scope>NUCLEOTIDE SEQUENCE [LARGE SCALE GENOMIC DNA]</scope>
    <source>
        <strain evidence="2 3">ATCC 11539</strain>
    </source>
</reference>
<gene>
    <name evidence="2" type="ORF">GLOTRDRAFT_138840</name>
</gene>
<evidence type="ECO:0000313" key="3">
    <source>
        <dbReference type="Proteomes" id="UP000030669"/>
    </source>
</evidence>
<dbReference type="OMA" id="SHNGEDY"/>
<feature type="compositionally biased region" description="Polar residues" evidence="1">
    <location>
        <begin position="245"/>
        <end position="259"/>
    </location>
</feature>
<feature type="compositionally biased region" description="Low complexity" evidence="1">
    <location>
        <begin position="314"/>
        <end position="333"/>
    </location>
</feature>
<organism evidence="2 3">
    <name type="scientific">Gloeophyllum trabeum (strain ATCC 11539 / FP-39264 / Madison 617)</name>
    <name type="common">Brown rot fungus</name>
    <dbReference type="NCBI Taxonomy" id="670483"/>
    <lineage>
        <taxon>Eukaryota</taxon>
        <taxon>Fungi</taxon>
        <taxon>Dikarya</taxon>
        <taxon>Basidiomycota</taxon>
        <taxon>Agaricomycotina</taxon>
        <taxon>Agaricomycetes</taxon>
        <taxon>Gloeophyllales</taxon>
        <taxon>Gloeophyllaceae</taxon>
        <taxon>Gloeophyllum</taxon>
    </lineage>
</organism>
<feature type="region of interest" description="Disordered" evidence="1">
    <location>
        <begin position="22"/>
        <end position="475"/>
    </location>
</feature>
<dbReference type="Proteomes" id="UP000030669">
    <property type="component" value="Unassembled WGS sequence"/>
</dbReference>
<evidence type="ECO:0000313" key="2">
    <source>
        <dbReference type="EMBL" id="EPQ55219.1"/>
    </source>
</evidence>
<feature type="compositionally biased region" description="Polar residues" evidence="1">
    <location>
        <begin position="290"/>
        <end position="299"/>
    </location>
</feature>
<accession>S7RQN7</accession>
<sequence length="726" mass="75047">MQSYTQSQSQFQARAGADLIELELGGAGSNPVNENENAGAGAEEKEAGDSEENEAPVVSIAGVEVKDEEPAAGSEEPSTPTGLGGDDAGRQDGGEKAKSEEVAGGDGDAKVQEPTATEPELGAAPSQAVPSPQSSGASEEQRQDDPADDKDDGKQSADQSFATASEQAEHKPDSLLVPGTQEENATDGEASDATAAEFEDWESTTEGPLGEDQVLDEPEAAPEAKDQSGPSEPAIAASGEDENKAQSNPLGDAEGQTSEPMAAAVDVRQGEDEDKTQSRPSDVPEILISTAESPTTTPEASGDNVDATVPTGNTPTAEVPTPEASTTTEVETTAVDKPEETQDQEVVEPSAEKVLPATPMENMSEAKVEEGGESGLGDETLLDVDAEPSAAAKSPEATSPSADASLAAATADAPATPNPDGQPETPSAVVPAQASKETQGDSAALPSQQASPENQEAQSSSSGTPVGNIAEAASDDLVASVDVKQTEDRLDAEALVCSGATPTAETPVETAGEGAPEVVGEAAEDDQVNGEEEAQNEGAEKEEGTKPEESVNALEERPPPSLKGNALKKWKKKQRDRAAALTYAADDSRPASRAEPQTPGGGDDDEQGCGNYKQDEATKQPQESGGGAIDEQPQAARKELKAWKKQREDKKGQAATPNDTITSPGPSKGEKPPSNLKGKELKQWHEEREQQHKPAKDGKGAQDDPKGNTDIKSWIKGQRNKKSGRP</sequence>
<protein>
    <submittedName>
        <fullName evidence="2">Uncharacterized protein</fullName>
    </submittedName>
</protein>
<feature type="compositionally biased region" description="Basic residues" evidence="1">
    <location>
        <begin position="566"/>
        <end position="575"/>
    </location>
</feature>
<dbReference type="AlphaFoldDB" id="S7RQN7"/>
<feature type="region of interest" description="Disordered" evidence="1">
    <location>
        <begin position="494"/>
        <end position="726"/>
    </location>
</feature>
<feature type="compositionally biased region" description="Low complexity" evidence="1">
    <location>
        <begin position="387"/>
        <end position="419"/>
    </location>
</feature>
<keyword evidence="3" id="KW-1185">Reference proteome</keyword>
<feature type="compositionally biased region" description="Basic and acidic residues" evidence="1">
    <location>
        <begin position="636"/>
        <end position="652"/>
    </location>
</feature>
<dbReference type="HOGENOM" id="CLU_381321_0_0_1"/>
<dbReference type="EMBL" id="KB469302">
    <property type="protein sequence ID" value="EPQ55219.1"/>
    <property type="molecule type" value="Genomic_DNA"/>
</dbReference>
<feature type="compositionally biased region" description="Low complexity" evidence="1">
    <location>
        <begin position="499"/>
        <end position="521"/>
    </location>
</feature>
<feature type="compositionally biased region" description="Low complexity" evidence="1">
    <location>
        <begin position="122"/>
        <end position="138"/>
    </location>
</feature>
<evidence type="ECO:0000256" key="1">
    <source>
        <dbReference type="SAM" id="MobiDB-lite"/>
    </source>
</evidence>
<dbReference type="KEGG" id="gtr:GLOTRDRAFT_138840"/>
<feature type="compositionally biased region" description="Basic and acidic residues" evidence="1">
    <location>
        <begin position="139"/>
        <end position="155"/>
    </location>
</feature>
<feature type="compositionally biased region" description="Basic and acidic residues" evidence="1">
    <location>
        <begin position="87"/>
        <end position="111"/>
    </location>
</feature>
<feature type="compositionally biased region" description="Acidic residues" evidence="1">
    <location>
        <begin position="522"/>
        <end position="535"/>
    </location>
</feature>
<feature type="compositionally biased region" description="Basic and acidic residues" evidence="1">
    <location>
        <begin position="538"/>
        <end position="558"/>
    </location>
</feature>
<dbReference type="RefSeq" id="XP_007866374.1">
    <property type="nucleotide sequence ID" value="XM_007868183.1"/>
</dbReference>
<feature type="compositionally biased region" description="Polar residues" evidence="1">
    <location>
        <begin position="156"/>
        <end position="166"/>
    </location>
</feature>
<feature type="compositionally biased region" description="Polar residues" evidence="1">
    <location>
        <begin position="435"/>
        <end position="465"/>
    </location>
</feature>
<name>S7RQN7_GLOTA</name>
<feature type="compositionally biased region" description="Basic and acidic residues" evidence="1">
    <location>
        <begin position="677"/>
        <end position="709"/>
    </location>
</feature>
<dbReference type="GeneID" id="19304093"/>